<dbReference type="RefSeq" id="WP_125740966.1">
    <property type="nucleotide sequence ID" value="NZ_RCOR01000017.1"/>
</dbReference>
<evidence type="ECO:0000313" key="2">
    <source>
        <dbReference type="Proteomes" id="UP000278149"/>
    </source>
</evidence>
<protein>
    <submittedName>
        <fullName evidence="1">Uncharacterized protein</fullName>
    </submittedName>
</protein>
<dbReference type="Proteomes" id="UP000278149">
    <property type="component" value="Unassembled WGS sequence"/>
</dbReference>
<gene>
    <name evidence="1" type="ORF">D9Q81_02265</name>
</gene>
<name>A0A429G7K0_9CREN</name>
<comment type="caution">
    <text evidence="1">The sequence shown here is derived from an EMBL/GenBank/DDBJ whole genome shotgun (WGS) entry which is preliminary data.</text>
</comment>
<accession>A0A429G7K0</accession>
<organism evidence="1 2">
    <name type="scientific">Candidatus Korarchaeum cryptofilum</name>
    <dbReference type="NCBI Taxonomy" id="498846"/>
    <lineage>
        <taxon>Archaea</taxon>
        <taxon>Thermoproteota</taxon>
        <taxon>Candidatus Korarchaeia</taxon>
        <taxon>Candidatus Korarchaeales</taxon>
        <taxon>Candidatus Korarchaeaceae</taxon>
        <taxon>Candidatus Korarchaeum</taxon>
    </lineage>
</organism>
<dbReference type="EMBL" id="RCOR01000017">
    <property type="protein sequence ID" value="RSN69817.1"/>
    <property type="molecule type" value="Genomic_DNA"/>
</dbReference>
<sequence length="191" mass="23422">MQNEFREAIEFHLIKSLNKDHSKNYPDLSIVKDIIDSYMREKEIKDENIAIKELIEKGYRYWSLEKTYQDVSEREIWDIRYKLLKVEGRYLYYRLRLKETIDEMKRLVLMLSSIMSELELCYRLMKERDPSAKLDENKLREEKKSVENYVHRYIASLREDVERAAVDNELDILAEMEDLMRRYRKEFRSTQ</sequence>
<evidence type="ECO:0000313" key="1">
    <source>
        <dbReference type="EMBL" id="RSN69817.1"/>
    </source>
</evidence>
<proteinExistence type="predicted"/>
<dbReference type="AlphaFoldDB" id="A0A429G7K0"/>
<reference evidence="1 2" key="1">
    <citation type="submission" date="2018-10" db="EMBL/GenBank/DDBJ databases">
        <title>Co-occurring genomic capacity for anaerobic methane metabolism and dissimilatory sulfite reduction discovered in the Korarchaeota.</title>
        <authorList>
            <person name="Mckay L.J."/>
            <person name="Dlakic M."/>
            <person name="Fields M.W."/>
            <person name="Delmont T.O."/>
            <person name="Eren A.M."/>
            <person name="Jay Z.J."/>
            <person name="Klingelsmith K.B."/>
            <person name="Rusch D.B."/>
            <person name="Inskeep W.P."/>
        </authorList>
    </citation>
    <scope>NUCLEOTIDE SEQUENCE [LARGE SCALE GENOMIC DNA]</scope>
    <source>
        <strain evidence="1 2">WS</strain>
    </source>
</reference>